<dbReference type="InterPro" id="IPR050951">
    <property type="entry name" value="Retrovirus_Pol_polyprotein"/>
</dbReference>
<feature type="domain" description="Reverse transcriptase" evidence="1">
    <location>
        <begin position="28"/>
        <end position="184"/>
    </location>
</feature>
<protein>
    <submittedName>
        <fullName evidence="3 4">Reverse transcriptase domain-containing protein</fullName>
    </submittedName>
</protein>
<name>A0A913I755_STRER</name>
<dbReference type="InterPro" id="IPR043502">
    <property type="entry name" value="DNA/RNA_pol_sf"/>
</dbReference>
<reference evidence="3" key="1">
    <citation type="submission" date="2022-10" db="UniProtKB">
        <authorList>
            <consortium name="WormBaseParasite"/>
        </authorList>
    </citation>
    <scope>IDENTIFICATION</scope>
</reference>
<dbReference type="PANTHER" id="PTHR37984:SF5">
    <property type="entry name" value="PROTEIN NYNRIN-LIKE"/>
    <property type="match status" value="1"/>
</dbReference>
<dbReference type="InterPro" id="IPR043128">
    <property type="entry name" value="Rev_trsase/Diguanyl_cyclase"/>
</dbReference>
<dbReference type="Proteomes" id="UP000035681">
    <property type="component" value="Unplaced"/>
</dbReference>
<evidence type="ECO:0000259" key="1">
    <source>
        <dbReference type="Pfam" id="PF00078"/>
    </source>
</evidence>
<keyword evidence="2" id="KW-1185">Reference proteome</keyword>
<dbReference type="PANTHER" id="PTHR37984">
    <property type="entry name" value="PROTEIN CBG26694"/>
    <property type="match status" value="1"/>
</dbReference>
<dbReference type="CDD" id="cd01647">
    <property type="entry name" value="RT_LTR"/>
    <property type="match status" value="1"/>
</dbReference>
<dbReference type="SUPFAM" id="SSF56672">
    <property type="entry name" value="DNA/RNA polymerases"/>
    <property type="match status" value="1"/>
</dbReference>
<proteinExistence type="predicted"/>
<dbReference type="Pfam" id="PF00078">
    <property type="entry name" value="RVT_1"/>
    <property type="match status" value="1"/>
</dbReference>
<evidence type="ECO:0000313" key="4">
    <source>
        <dbReference type="WBParaSite" id="TCONS_00014057.p1"/>
    </source>
</evidence>
<dbReference type="Gene3D" id="3.10.10.10">
    <property type="entry name" value="HIV Type 1 Reverse Transcriptase, subunit A, domain 1"/>
    <property type="match status" value="1"/>
</dbReference>
<organism evidence="3">
    <name type="scientific">Strongyloides stercoralis</name>
    <name type="common">Threadworm</name>
    <dbReference type="NCBI Taxonomy" id="6248"/>
    <lineage>
        <taxon>Eukaryota</taxon>
        <taxon>Metazoa</taxon>
        <taxon>Ecdysozoa</taxon>
        <taxon>Nematoda</taxon>
        <taxon>Chromadorea</taxon>
        <taxon>Rhabditida</taxon>
        <taxon>Tylenchina</taxon>
        <taxon>Panagrolaimomorpha</taxon>
        <taxon>Strongyloidoidea</taxon>
        <taxon>Strongyloididae</taxon>
        <taxon>Strongyloides</taxon>
    </lineage>
</organism>
<sequence length="200" mass="23097">MMHDVNKLIEMNIIEPVMTNYIFNSLDVKKQDGSIRLYLDYQSFKSITVKKTYCSAKPSYFLQHLNQITHVSSIDLTQAHMQFLISNQDSNKVSFHLGSCLYIIKRLMFGMHSSPGIWQSIINEILKNTIAISYQDDIIVTTTGTIKHHLNELHNTMLALSKNNLKINLDKSSFGRKCINYLVFYITPLGILIQQKFIDF</sequence>
<dbReference type="WBParaSite" id="TCONS_00014057.p1">
    <property type="protein sequence ID" value="TCONS_00014057.p1"/>
    <property type="gene ID" value="XLOC_009220"/>
</dbReference>
<accession>A0A913I755</accession>
<dbReference type="InterPro" id="IPR000477">
    <property type="entry name" value="RT_dom"/>
</dbReference>
<dbReference type="WBParaSite" id="SSTP_0001133800.1">
    <property type="protein sequence ID" value="SSTP_0001133800.1"/>
    <property type="gene ID" value="SSTP_0001133800"/>
</dbReference>
<dbReference type="AlphaFoldDB" id="A0A913I755"/>
<dbReference type="Gene3D" id="3.30.70.270">
    <property type="match status" value="1"/>
</dbReference>
<evidence type="ECO:0000313" key="3">
    <source>
        <dbReference type="WBParaSite" id="SSTP_0001133800.1"/>
    </source>
</evidence>
<evidence type="ECO:0000313" key="2">
    <source>
        <dbReference type="Proteomes" id="UP000035681"/>
    </source>
</evidence>